<accession>A0AAF0DDL5</accession>
<keyword evidence="2" id="KW-1185">Reference proteome</keyword>
<organism evidence="1 2">
    <name type="scientific">Emydomyces testavorans</name>
    <dbReference type="NCBI Taxonomy" id="2070801"/>
    <lineage>
        <taxon>Eukaryota</taxon>
        <taxon>Fungi</taxon>
        <taxon>Dikarya</taxon>
        <taxon>Ascomycota</taxon>
        <taxon>Pezizomycotina</taxon>
        <taxon>Eurotiomycetes</taxon>
        <taxon>Eurotiomycetidae</taxon>
        <taxon>Onygenales</taxon>
        <taxon>Nannizziopsiaceae</taxon>
        <taxon>Emydomyces</taxon>
    </lineage>
</organism>
<gene>
    <name evidence="1" type="ORF">PRK78_001194</name>
</gene>
<dbReference type="Proteomes" id="UP001219355">
    <property type="component" value="Chromosome 1"/>
</dbReference>
<evidence type="ECO:0000313" key="2">
    <source>
        <dbReference type="Proteomes" id="UP001219355"/>
    </source>
</evidence>
<dbReference type="PANTHER" id="PTHR41729:SF1">
    <property type="entry name" value="GLUTAMYL-TRNA SYNTHETASE"/>
    <property type="match status" value="1"/>
</dbReference>
<reference evidence="1" key="1">
    <citation type="submission" date="2023-03" db="EMBL/GenBank/DDBJ databases">
        <title>Emydomyces testavorans Genome Sequence.</title>
        <authorList>
            <person name="Hoyer L."/>
        </authorList>
    </citation>
    <scope>NUCLEOTIDE SEQUENCE</scope>
    <source>
        <strain evidence="1">16-2883</strain>
    </source>
</reference>
<dbReference type="AlphaFoldDB" id="A0AAF0DDL5"/>
<dbReference type="PANTHER" id="PTHR41729">
    <property type="entry name" value="GLUTAMYL-TRNA SYNTHETASE"/>
    <property type="match status" value="1"/>
</dbReference>
<evidence type="ECO:0000313" key="1">
    <source>
        <dbReference type="EMBL" id="WEW55761.1"/>
    </source>
</evidence>
<dbReference type="Pfam" id="PF13875">
    <property type="entry name" value="DUF4202"/>
    <property type="match status" value="1"/>
</dbReference>
<dbReference type="EMBL" id="CP120627">
    <property type="protein sequence ID" value="WEW55761.1"/>
    <property type="molecule type" value="Genomic_DNA"/>
</dbReference>
<dbReference type="InterPro" id="IPR025255">
    <property type="entry name" value="DUF4202"/>
</dbReference>
<proteinExistence type="predicted"/>
<name>A0AAF0DDL5_9EURO</name>
<evidence type="ECO:0008006" key="3">
    <source>
        <dbReference type="Google" id="ProtNLM"/>
    </source>
</evidence>
<protein>
    <recommendedName>
        <fullName evidence="3">Glutamyl-tRNA synthetase</fullName>
    </recommendedName>
</protein>
<sequence length="193" mass="22009">MPSNFQQALQAIDNAHSDDPNTITINNKQVPYELHYANQMTKYLTLHCPSASELLHLAVRAQHIRRWEIPRSSYPMNKMGYLSWRATLKKRHASLAEEICLSCGYSAQEAERVAALVGKENMKQDEEGQILEDVACLVFLDGKFEEFEREHDEEKVVGILKKTWGKMSARGRELAMEVSLSCRGKELITRALS</sequence>